<dbReference type="RefSeq" id="XP_033687508.1">
    <property type="nucleotide sequence ID" value="XM_033828492.1"/>
</dbReference>
<dbReference type="Proteomes" id="UP000800094">
    <property type="component" value="Unassembled WGS sequence"/>
</dbReference>
<sequence>MVDDSMLHSIEKVSKKAARTWLEFGMQRCRLVINMQDIANAGESDGVGGESFVEFVLKPQLKRIGDSEGELFDKVEVVAGCEGEVNRISYGEMVMG</sequence>
<keyword evidence="2" id="KW-1185">Reference proteome</keyword>
<gene>
    <name evidence="1" type="ORF">BU26DRAFT_517110</name>
</gene>
<accession>A0A6A6IPN4</accession>
<proteinExistence type="predicted"/>
<dbReference type="OrthoDB" id="5430054at2759"/>
<evidence type="ECO:0000313" key="1">
    <source>
        <dbReference type="EMBL" id="KAF2252504.1"/>
    </source>
</evidence>
<evidence type="ECO:0000313" key="2">
    <source>
        <dbReference type="Proteomes" id="UP000800094"/>
    </source>
</evidence>
<dbReference type="GeneID" id="54581822"/>
<dbReference type="AlphaFoldDB" id="A0A6A6IPN4"/>
<organism evidence="1 2">
    <name type="scientific">Trematosphaeria pertusa</name>
    <dbReference type="NCBI Taxonomy" id="390896"/>
    <lineage>
        <taxon>Eukaryota</taxon>
        <taxon>Fungi</taxon>
        <taxon>Dikarya</taxon>
        <taxon>Ascomycota</taxon>
        <taxon>Pezizomycotina</taxon>
        <taxon>Dothideomycetes</taxon>
        <taxon>Pleosporomycetidae</taxon>
        <taxon>Pleosporales</taxon>
        <taxon>Massarineae</taxon>
        <taxon>Trematosphaeriaceae</taxon>
        <taxon>Trematosphaeria</taxon>
    </lineage>
</organism>
<protein>
    <submittedName>
        <fullName evidence="1">Uncharacterized protein</fullName>
    </submittedName>
</protein>
<name>A0A6A6IPN4_9PLEO</name>
<dbReference type="EMBL" id="ML987192">
    <property type="protein sequence ID" value="KAF2252504.1"/>
    <property type="molecule type" value="Genomic_DNA"/>
</dbReference>
<reference evidence="1" key="1">
    <citation type="journal article" date="2020" name="Stud. Mycol.">
        <title>101 Dothideomycetes genomes: a test case for predicting lifestyles and emergence of pathogens.</title>
        <authorList>
            <person name="Haridas S."/>
            <person name="Albert R."/>
            <person name="Binder M."/>
            <person name="Bloem J."/>
            <person name="Labutti K."/>
            <person name="Salamov A."/>
            <person name="Andreopoulos B."/>
            <person name="Baker S."/>
            <person name="Barry K."/>
            <person name="Bills G."/>
            <person name="Bluhm B."/>
            <person name="Cannon C."/>
            <person name="Castanera R."/>
            <person name="Culley D."/>
            <person name="Daum C."/>
            <person name="Ezra D."/>
            <person name="Gonzalez J."/>
            <person name="Henrissat B."/>
            <person name="Kuo A."/>
            <person name="Liang C."/>
            <person name="Lipzen A."/>
            <person name="Lutzoni F."/>
            <person name="Magnuson J."/>
            <person name="Mondo S."/>
            <person name="Nolan M."/>
            <person name="Ohm R."/>
            <person name="Pangilinan J."/>
            <person name="Park H.-J."/>
            <person name="Ramirez L."/>
            <person name="Alfaro M."/>
            <person name="Sun H."/>
            <person name="Tritt A."/>
            <person name="Yoshinaga Y."/>
            <person name="Zwiers L.-H."/>
            <person name="Turgeon B."/>
            <person name="Goodwin S."/>
            <person name="Spatafora J."/>
            <person name="Crous P."/>
            <person name="Grigoriev I."/>
        </authorList>
    </citation>
    <scope>NUCLEOTIDE SEQUENCE</scope>
    <source>
        <strain evidence="1">CBS 122368</strain>
    </source>
</reference>